<feature type="domain" description="HTH gntR-type" evidence="4">
    <location>
        <begin position="6"/>
        <end position="74"/>
    </location>
</feature>
<keyword evidence="1" id="KW-0805">Transcription regulation</keyword>
<dbReference type="Proteomes" id="UP000553776">
    <property type="component" value="Unassembled WGS sequence"/>
</dbReference>
<evidence type="ECO:0000256" key="3">
    <source>
        <dbReference type="ARBA" id="ARBA00023163"/>
    </source>
</evidence>
<evidence type="ECO:0000313" key="5">
    <source>
        <dbReference type="EMBL" id="MBB6692770.1"/>
    </source>
</evidence>
<dbReference type="InterPro" id="IPR000524">
    <property type="entry name" value="Tscrpt_reg_HTH_GntR"/>
</dbReference>
<proteinExistence type="predicted"/>
<gene>
    <name evidence="5" type="ORF">H7B90_15280</name>
</gene>
<evidence type="ECO:0000256" key="2">
    <source>
        <dbReference type="ARBA" id="ARBA00023125"/>
    </source>
</evidence>
<dbReference type="EMBL" id="JACJVR010000059">
    <property type="protein sequence ID" value="MBB6692770.1"/>
    <property type="molecule type" value="Genomic_DNA"/>
</dbReference>
<dbReference type="SUPFAM" id="SSF46785">
    <property type="entry name" value="Winged helix' DNA-binding domain"/>
    <property type="match status" value="1"/>
</dbReference>
<dbReference type="AlphaFoldDB" id="A0A841U3Z3"/>
<keyword evidence="2" id="KW-0238">DNA-binding</keyword>
<dbReference type="SMART" id="SM00895">
    <property type="entry name" value="FCD"/>
    <property type="match status" value="1"/>
</dbReference>
<protein>
    <submittedName>
        <fullName evidence="5">FadR family transcriptional regulator</fullName>
    </submittedName>
</protein>
<comment type="caution">
    <text evidence="5">The sequence shown here is derived from an EMBL/GenBank/DDBJ whole genome shotgun (WGS) entry which is preliminary data.</text>
</comment>
<dbReference type="PANTHER" id="PTHR43537">
    <property type="entry name" value="TRANSCRIPTIONAL REGULATOR, GNTR FAMILY"/>
    <property type="match status" value="1"/>
</dbReference>
<evidence type="ECO:0000256" key="1">
    <source>
        <dbReference type="ARBA" id="ARBA00023015"/>
    </source>
</evidence>
<accession>A0A841U3Z3</accession>
<dbReference type="RefSeq" id="WP_185136759.1">
    <property type="nucleotide sequence ID" value="NZ_JACJVR010000059.1"/>
</dbReference>
<dbReference type="PROSITE" id="PS50949">
    <property type="entry name" value="HTH_GNTR"/>
    <property type="match status" value="1"/>
</dbReference>
<keyword evidence="6" id="KW-1185">Reference proteome</keyword>
<dbReference type="PANTHER" id="PTHR43537:SF5">
    <property type="entry name" value="UXU OPERON TRANSCRIPTIONAL REGULATOR"/>
    <property type="match status" value="1"/>
</dbReference>
<dbReference type="InterPro" id="IPR036388">
    <property type="entry name" value="WH-like_DNA-bd_sf"/>
</dbReference>
<dbReference type="Pfam" id="PF00392">
    <property type="entry name" value="GntR"/>
    <property type="match status" value="1"/>
</dbReference>
<dbReference type="InterPro" id="IPR008920">
    <property type="entry name" value="TF_FadR/GntR_C"/>
</dbReference>
<dbReference type="InterPro" id="IPR011711">
    <property type="entry name" value="GntR_C"/>
</dbReference>
<organism evidence="5 6">
    <name type="scientific">Cohnella xylanilytica</name>
    <dbReference type="NCBI Taxonomy" id="557555"/>
    <lineage>
        <taxon>Bacteria</taxon>
        <taxon>Bacillati</taxon>
        <taxon>Bacillota</taxon>
        <taxon>Bacilli</taxon>
        <taxon>Bacillales</taxon>
        <taxon>Paenibacillaceae</taxon>
        <taxon>Cohnella</taxon>
    </lineage>
</organism>
<evidence type="ECO:0000313" key="6">
    <source>
        <dbReference type="Proteomes" id="UP000553776"/>
    </source>
</evidence>
<dbReference type="InterPro" id="IPR036390">
    <property type="entry name" value="WH_DNA-bd_sf"/>
</dbReference>
<reference evidence="5 6" key="1">
    <citation type="submission" date="2020-08" db="EMBL/GenBank/DDBJ databases">
        <title>Cohnella phylogeny.</title>
        <authorList>
            <person name="Dunlap C."/>
        </authorList>
    </citation>
    <scope>NUCLEOTIDE SEQUENCE [LARGE SCALE GENOMIC DNA]</scope>
    <source>
        <strain evidence="5 6">DSM 25239</strain>
    </source>
</reference>
<dbReference type="SUPFAM" id="SSF48008">
    <property type="entry name" value="GntR ligand-binding domain-like"/>
    <property type="match status" value="1"/>
</dbReference>
<evidence type="ECO:0000259" key="4">
    <source>
        <dbReference type="PROSITE" id="PS50949"/>
    </source>
</evidence>
<dbReference type="Pfam" id="PF07729">
    <property type="entry name" value="FCD"/>
    <property type="match status" value="1"/>
</dbReference>
<dbReference type="CDD" id="cd07377">
    <property type="entry name" value="WHTH_GntR"/>
    <property type="match status" value="1"/>
</dbReference>
<dbReference type="PRINTS" id="PR00035">
    <property type="entry name" value="HTHGNTR"/>
</dbReference>
<dbReference type="GO" id="GO:0003677">
    <property type="term" value="F:DNA binding"/>
    <property type="evidence" value="ECO:0007669"/>
    <property type="project" value="UniProtKB-KW"/>
</dbReference>
<sequence length="234" mass="26153">MKIGTAKSHELVAEHLLERIRSGEWRPGDRLPSVVELAEAYGVGRSTIREAVSALKATGWLDVRHGGGTFIRKELPNESKSAADRLFRNAGSLIELLQVRRALEIGSASLAAQHRSDEHLRRLRQLLESMETSLAHGDTTGGEMADVAFHRAIVEASGNPLFLQLIDSLYDRFEATIKQTRELWFYRENATAGRLLQEHRSIFDAIEKRDGRQASELVGVHLDKVIDVLRTALP</sequence>
<dbReference type="SMART" id="SM00345">
    <property type="entry name" value="HTH_GNTR"/>
    <property type="match status" value="1"/>
</dbReference>
<dbReference type="Gene3D" id="1.10.10.10">
    <property type="entry name" value="Winged helix-like DNA-binding domain superfamily/Winged helix DNA-binding domain"/>
    <property type="match status" value="1"/>
</dbReference>
<keyword evidence="3" id="KW-0804">Transcription</keyword>
<dbReference type="Gene3D" id="1.20.120.530">
    <property type="entry name" value="GntR ligand-binding domain-like"/>
    <property type="match status" value="1"/>
</dbReference>
<dbReference type="GO" id="GO:0003700">
    <property type="term" value="F:DNA-binding transcription factor activity"/>
    <property type="evidence" value="ECO:0007669"/>
    <property type="project" value="InterPro"/>
</dbReference>
<name>A0A841U3Z3_9BACL</name>